<dbReference type="AlphaFoldDB" id="A0A3L8RWB4"/>
<dbReference type="Proteomes" id="UP000276834">
    <property type="component" value="Unassembled WGS sequence"/>
</dbReference>
<comment type="caution">
    <text evidence="1">The sequence shown here is derived from an EMBL/GenBank/DDBJ whole genome shotgun (WGS) entry which is preliminary data.</text>
</comment>
<name>A0A3L8RWB4_CHLGU</name>
<evidence type="ECO:0000313" key="2">
    <source>
        <dbReference type="Proteomes" id="UP000276834"/>
    </source>
</evidence>
<protein>
    <submittedName>
        <fullName evidence="1">Uncharacterized protein</fullName>
    </submittedName>
</protein>
<accession>A0A3L8RWB4</accession>
<evidence type="ECO:0000313" key="1">
    <source>
        <dbReference type="EMBL" id="RLV89027.1"/>
    </source>
</evidence>
<gene>
    <name evidence="1" type="ORF">DV515_00015105</name>
</gene>
<dbReference type="EMBL" id="QUSF01000160">
    <property type="protein sequence ID" value="RLV89027.1"/>
    <property type="molecule type" value="Genomic_DNA"/>
</dbReference>
<organism evidence="1 2">
    <name type="scientific">Chloebia gouldiae</name>
    <name type="common">Gouldian finch</name>
    <name type="synonym">Erythrura gouldiae</name>
    <dbReference type="NCBI Taxonomy" id="44316"/>
    <lineage>
        <taxon>Eukaryota</taxon>
        <taxon>Metazoa</taxon>
        <taxon>Chordata</taxon>
        <taxon>Craniata</taxon>
        <taxon>Vertebrata</taxon>
        <taxon>Euteleostomi</taxon>
        <taxon>Archelosauria</taxon>
        <taxon>Archosauria</taxon>
        <taxon>Dinosauria</taxon>
        <taxon>Saurischia</taxon>
        <taxon>Theropoda</taxon>
        <taxon>Coelurosauria</taxon>
        <taxon>Aves</taxon>
        <taxon>Neognathae</taxon>
        <taxon>Neoaves</taxon>
        <taxon>Telluraves</taxon>
        <taxon>Australaves</taxon>
        <taxon>Passeriformes</taxon>
        <taxon>Passeroidea</taxon>
        <taxon>Passeridae</taxon>
        <taxon>Chloebia</taxon>
    </lineage>
</organism>
<sequence length="72" mass="8424">MKHHQRHPVQFCQHCCLHRTSLWVAGGVRQLTMSCTFNHLGIMSSYWSESEKLLLSDLRVSLLWFLGNLKIL</sequence>
<proteinExistence type="predicted"/>
<feature type="non-terminal residue" evidence="1">
    <location>
        <position position="72"/>
    </location>
</feature>
<reference evidence="1 2" key="1">
    <citation type="journal article" date="2018" name="Proc. R. Soc. B">
        <title>A non-coding region near Follistatin controls head colour polymorphism in the Gouldian finch.</title>
        <authorList>
            <person name="Toomey M.B."/>
            <person name="Marques C.I."/>
            <person name="Andrade P."/>
            <person name="Araujo P.M."/>
            <person name="Sabatino S."/>
            <person name="Gazda M.A."/>
            <person name="Afonso S."/>
            <person name="Lopes R.J."/>
            <person name="Corbo J.C."/>
            <person name="Carneiro M."/>
        </authorList>
    </citation>
    <scope>NUCLEOTIDE SEQUENCE [LARGE SCALE GENOMIC DNA]</scope>
    <source>
        <strain evidence="1">Red01</strain>
        <tissue evidence="1">Muscle</tissue>
    </source>
</reference>
<keyword evidence="2" id="KW-1185">Reference proteome</keyword>